<proteinExistence type="predicted"/>
<accession>A0A183BGF0</accession>
<dbReference type="Proteomes" id="UP000272942">
    <property type="component" value="Unassembled WGS sequence"/>
</dbReference>
<dbReference type="OrthoDB" id="10576048at2759"/>
<evidence type="ECO:0000313" key="3">
    <source>
        <dbReference type="WBParaSite" id="ECPE_0001833501-mRNA-1"/>
    </source>
</evidence>
<protein>
    <submittedName>
        <fullName evidence="3">Ig-like domain-containing protein</fullName>
    </submittedName>
</protein>
<name>A0A183BGF0_9TREM</name>
<organism evidence="3">
    <name type="scientific">Echinostoma caproni</name>
    <dbReference type="NCBI Taxonomy" id="27848"/>
    <lineage>
        <taxon>Eukaryota</taxon>
        <taxon>Metazoa</taxon>
        <taxon>Spiralia</taxon>
        <taxon>Lophotrochozoa</taxon>
        <taxon>Platyhelminthes</taxon>
        <taxon>Trematoda</taxon>
        <taxon>Digenea</taxon>
        <taxon>Plagiorchiida</taxon>
        <taxon>Echinostomata</taxon>
        <taxon>Echinostomatoidea</taxon>
        <taxon>Echinostomatidae</taxon>
        <taxon>Echinostoma</taxon>
    </lineage>
</organism>
<reference evidence="3" key="1">
    <citation type="submission" date="2016-06" db="UniProtKB">
        <authorList>
            <consortium name="WormBaseParasite"/>
        </authorList>
    </citation>
    <scope>IDENTIFICATION</scope>
</reference>
<reference evidence="1 2" key="2">
    <citation type="submission" date="2018-11" db="EMBL/GenBank/DDBJ databases">
        <authorList>
            <consortium name="Pathogen Informatics"/>
        </authorList>
    </citation>
    <scope>NUCLEOTIDE SEQUENCE [LARGE SCALE GENOMIC DNA]</scope>
    <source>
        <strain evidence="1 2">Egypt</strain>
    </source>
</reference>
<dbReference type="AlphaFoldDB" id="A0A183BGF0"/>
<evidence type="ECO:0000313" key="2">
    <source>
        <dbReference type="Proteomes" id="UP000272942"/>
    </source>
</evidence>
<gene>
    <name evidence="1" type="ORF">ECPE_LOCUS18285</name>
</gene>
<evidence type="ECO:0000313" key="1">
    <source>
        <dbReference type="EMBL" id="VDP96020.1"/>
    </source>
</evidence>
<dbReference type="WBParaSite" id="ECPE_0001833501-mRNA-1">
    <property type="protein sequence ID" value="ECPE_0001833501-mRNA-1"/>
    <property type="gene ID" value="ECPE_0001833501"/>
</dbReference>
<sequence>MDNHEGQAAHSDIAGIVTRWSEGRPGSTLKHHTGDYPIRLIRVLTTHPAIFRVHDNFIYKYGRKTENYEGKLKCFVTRGDGKFKEEPRMQPSDLRQALRIMDLQVTDSGRYKCTLAGTDRFSEIYVIVLPRPEDVKIVFSSQALNASDQHVSDIQRRDELNRPFLRFDEKLILNCIYYLSKGLDNFRGVHFSSKILKPAQKNDWRLVRNETANQPHDMFFWIQSYELTKLYSKGIAVEHTANCDHSYKPIQHIVRHEGKLAKTDTDIRIVQNFVASLFKPPVIFNWGINTNQTHVTSSLQNNDCTSDGIESFTLKPNQRVPEGEFNGSFHSMHYRSGGWTTVWSIVHFEQKLYVENCSVNETVLKPQQNKRLFQRPDVKEHYGPFVLTEVNFQCVVLPNVIGIVLIAFNTEGANVNVGEVENAYAESLINVIKERLKSQSSKVSVKPSGNSVTRHRLVRVRTGWAATVTRGQQIVMIWDTRHVSNGTPYCEYRVNESIAWSSELPSEFKLEIISNTPGYRLYKTNSNLTDSGQYRCFGPDKKTSLGPVRTVAVVPASED</sequence>
<keyword evidence="2" id="KW-1185">Reference proteome</keyword>
<dbReference type="EMBL" id="UZAN01076646">
    <property type="protein sequence ID" value="VDP96020.1"/>
    <property type="molecule type" value="Genomic_DNA"/>
</dbReference>